<dbReference type="Proteomes" id="UP001595886">
    <property type="component" value="Unassembled WGS sequence"/>
</dbReference>
<keyword evidence="7" id="KW-1185">Reference proteome</keyword>
<evidence type="ECO:0000256" key="2">
    <source>
        <dbReference type="ARBA" id="ARBA00023015"/>
    </source>
</evidence>
<evidence type="ECO:0000313" key="6">
    <source>
        <dbReference type="EMBL" id="MFC4822559.1"/>
    </source>
</evidence>
<dbReference type="PANTHER" id="PTHR43133">
    <property type="entry name" value="RNA POLYMERASE ECF-TYPE SIGMA FACTO"/>
    <property type="match status" value="1"/>
</dbReference>
<comment type="caution">
    <text evidence="6">The sequence shown here is derived from an EMBL/GenBank/DDBJ whole genome shotgun (WGS) entry which is preliminary data.</text>
</comment>
<dbReference type="Gene3D" id="1.10.1740.10">
    <property type="match status" value="1"/>
</dbReference>
<dbReference type="InterPro" id="IPR036388">
    <property type="entry name" value="WH-like_DNA-bd_sf"/>
</dbReference>
<sequence length="185" mass="21199">MQEEITALLARARAGERDAWERLLRRHYADIKRLARRQLAQGATMPTLNTTGLVNEWYVRVAEAGEGIPEERRHFFALTARIMRQVICAYARERAAEKRGGNQQRVDMGLVDEEIGEEANRFVALDQALDRLAAEHADMVRVIECRFFAGMTEPETSDTVGIPLRTVQWLWSQARERLAHILESP</sequence>
<dbReference type="SUPFAM" id="SSF88946">
    <property type="entry name" value="Sigma2 domain of RNA polymerase sigma factors"/>
    <property type="match status" value="1"/>
</dbReference>
<evidence type="ECO:0000256" key="3">
    <source>
        <dbReference type="ARBA" id="ARBA00023082"/>
    </source>
</evidence>
<dbReference type="PANTHER" id="PTHR43133:SF39">
    <property type="entry name" value="SIMILAR TO RNA POLYMERASE SIGMA-E FACTOR"/>
    <property type="match status" value="1"/>
</dbReference>
<organism evidence="6 7">
    <name type="scientific">Dokdonella ginsengisoli</name>
    <dbReference type="NCBI Taxonomy" id="363846"/>
    <lineage>
        <taxon>Bacteria</taxon>
        <taxon>Pseudomonadati</taxon>
        <taxon>Pseudomonadota</taxon>
        <taxon>Gammaproteobacteria</taxon>
        <taxon>Lysobacterales</taxon>
        <taxon>Rhodanobacteraceae</taxon>
        <taxon>Dokdonella</taxon>
    </lineage>
</organism>
<dbReference type="InterPro" id="IPR039425">
    <property type="entry name" value="RNA_pol_sigma-70-like"/>
</dbReference>
<dbReference type="RefSeq" id="WP_380022910.1">
    <property type="nucleotide sequence ID" value="NZ_JBHSHD010000019.1"/>
</dbReference>
<keyword evidence="4" id="KW-0804">Transcription</keyword>
<dbReference type="InterPro" id="IPR013325">
    <property type="entry name" value="RNA_pol_sigma_r2"/>
</dbReference>
<evidence type="ECO:0000256" key="1">
    <source>
        <dbReference type="ARBA" id="ARBA00010641"/>
    </source>
</evidence>
<dbReference type="InterPro" id="IPR053812">
    <property type="entry name" value="HTH_Sigma70_ECF-like"/>
</dbReference>
<evidence type="ECO:0000313" key="7">
    <source>
        <dbReference type="Proteomes" id="UP001595886"/>
    </source>
</evidence>
<comment type="similarity">
    <text evidence="1">Belongs to the sigma-70 factor family. ECF subfamily.</text>
</comment>
<evidence type="ECO:0000259" key="5">
    <source>
        <dbReference type="Pfam" id="PF07638"/>
    </source>
</evidence>
<gene>
    <name evidence="6" type="ORF">ACFO6Q_19735</name>
</gene>
<reference evidence="7" key="1">
    <citation type="journal article" date="2019" name="Int. J. Syst. Evol. Microbiol.">
        <title>The Global Catalogue of Microorganisms (GCM) 10K type strain sequencing project: providing services to taxonomists for standard genome sequencing and annotation.</title>
        <authorList>
            <consortium name="The Broad Institute Genomics Platform"/>
            <consortium name="The Broad Institute Genome Sequencing Center for Infectious Disease"/>
            <person name="Wu L."/>
            <person name="Ma J."/>
        </authorList>
    </citation>
    <scope>NUCLEOTIDE SEQUENCE [LARGE SCALE GENOMIC DNA]</scope>
    <source>
        <strain evidence="7">CCUG 30340</strain>
    </source>
</reference>
<proteinExistence type="inferred from homology"/>
<protein>
    <submittedName>
        <fullName evidence="6">ECF-type sigma factor</fullName>
    </submittedName>
</protein>
<keyword evidence="2" id="KW-0805">Transcription regulation</keyword>
<dbReference type="NCBIfam" id="TIGR02937">
    <property type="entry name" value="sigma70-ECF"/>
    <property type="match status" value="1"/>
</dbReference>
<accession>A0ABV9R413</accession>
<dbReference type="EMBL" id="JBHSHD010000019">
    <property type="protein sequence ID" value="MFC4822559.1"/>
    <property type="molecule type" value="Genomic_DNA"/>
</dbReference>
<dbReference type="Pfam" id="PF07638">
    <property type="entry name" value="Sigma70_ECF"/>
    <property type="match status" value="1"/>
</dbReference>
<name>A0ABV9R413_9GAMM</name>
<feature type="domain" description="RNA polymerase sigma-70 ECF-like HTH" evidence="5">
    <location>
        <begin position="3"/>
        <end position="180"/>
    </location>
</feature>
<evidence type="ECO:0000256" key="4">
    <source>
        <dbReference type="ARBA" id="ARBA00023163"/>
    </source>
</evidence>
<dbReference type="InterPro" id="IPR011517">
    <property type="entry name" value="RNA_pol_sigma70_ECF-like"/>
</dbReference>
<dbReference type="Gene3D" id="1.10.10.10">
    <property type="entry name" value="Winged helix-like DNA-binding domain superfamily/Winged helix DNA-binding domain"/>
    <property type="match status" value="1"/>
</dbReference>
<dbReference type="InterPro" id="IPR013324">
    <property type="entry name" value="RNA_pol_sigma_r3/r4-like"/>
</dbReference>
<dbReference type="InterPro" id="IPR014284">
    <property type="entry name" value="RNA_pol_sigma-70_dom"/>
</dbReference>
<keyword evidence="3" id="KW-0731">Sigma factor</keyword>
<dbReference type="NCBIfam" id="TIGR02999">
    <property type="entry name" value="Sig-70_X6"/>
    <property type="match status" value="1"/>
</dbReference>
<dbReference type="SUPFAM" id="SSF88659">
    <property type="entry name" value="Sigma3 and sigma4 domains of RNA polymerase sigma factors"/>
    <property type="match status" value="1"/>
</dbReference>